<dbReference type="OrthoDB" id="432970at2759"/>
<dbReference type="Proteomes" id="UP000284706">
    <property type="component" value="Unassembled WGS sequence"/>
</dbReference>
<accession>A0A409YWD0</accession>
<organism evidence="1 2">
    <name type="scientific">Gymnopilus dilepis</name>
    <dbReference type="NCBI Taxonomy" id="231916"/>
    <lineage>
        <taxon>Eukaryota</taxon>
        <taxon>Fungi</taxon>
        <taxon>Dikarya</taxon>
        <taxon>Basidiomycota</taxon>
        <taxon>Agaricomycotina</taxon>
        <taxon>Agaricomycetes</taxon>
        <taxon>Agaricomycetidae</taxon>
        <taxon>Agaricales</taxon>
        <taxon>Agaricineae</taxon>
        <taxon>Hymenogastraceae</taxon>
        <taxon>Gymnopilus</taxon>
    </lineage>
</organism>
<proteinExistence type="predicted"/>
<comment type="caution">
    <text evidence="1">The sequence shown here is derived from an EMBL/GenBank/DDBJ whole genome shotgun (WGS) entry which is preliminary data.</text>
</comment>
<gene>
    <name evidence="1" type="ORF">CVT26_013650</name>
</gene>
<protein>
    <submittedName>
        <fullName evidence="1">Uncharacterized protein</fullName>
    </submittedName>
</protein>
<dbReference type="InParanoid" id="A0A409YWD0"/>
<dbReference type="AlphaFoldDB" id="A0A409YWD0"/>
<evidence type="ECO:0000313" key="2">
    <source>
        <dbReference type="Proteomes" id="UP000284706"/>
    </source>
</evidence>
<dbReference type="EMBL" id="NHYE01000134">
    <property type="protein sequence ID" value="PPR07334.1"/>
    <property type="molecule type" value="Genomic_DNA"/>
</dbReference>
<keyword evidence="2" id="KW-1185">Reference proteome</keyword>
<sequence>MCKINRDTRDLMKEDPRPFNVAEVEARMKKWVQYFRPVLYAAASNALRLKDSPNNCRTQALHVILSPAFDLGSGIPNSEKQLRRAFRLDDAYVVPISDLVEVRPELDLPIKAALARASMPGPQNLQNVDVMIVFILVPEISVMRMLPLGMYGNDDGLLPFDPQWKSRLKNALEQGVLL</sequence>
<reference evidence="1 2" key="1">
    <citation type="journal article" date="2018" name="Evol. Lett.">
        <title>Horizontal gene cluster transfer increased hallucinogenic mushroom diversity.</title>
        <authorList>
            <person name="Reynolds H.T."/>
            <person name="Vijayakumar V."/>
            <person name="Gluck-Thaler E."/>
            <person name="Korotkin H.B."/>
            <person name="Matheny P.B."/>
            <person name="Slot J.C."/>
        </authorList>
    </citation>
    <scope>NUCLEOTIDE SEQUENCE [LARGE SCALE GENOMIC DNA]</scope>
    <source>
        <strain evidence="1 2">SRW20</strain>
    </source>
</reference>
<dbReference type="STRING" id="231916.A0A409YWD0"/>
<evidence type="ECO:0000313" key="1">
    <source>
        <dbReference type="EMBL" id="PPR07334.1"/>
    </source>
</evidence>
<name>A0A409YWD0_9AGAR</name>